<sequence length="430" mass="48467">MKYLLFLLGLISATAQARYEKHIDSALDFLAHYQTTGREGYEPGQWRSRVTSYVPSAIGVGRFGVAYDEPSAFSAAATSNVLAETYFYNPRLGKIPPMVRKTALGLAPYRWGNLFNFYPPSSFKGVPTRGPRNMYLAPQWKGFANIPPDADTTSVTHTYLHLLKSLEAGQSPRHKAAALPEEVIDAFSSARDLSRLPHTYNAAQLHVNTGAFMTWLWDEKDPDMPRNIFAAPHRGTRIPFNVNDVDCVVNANVLKLLTYARKTEGPGYQASCRHLNRVVEKRQFYFCGMYYPSRYALPYAMAATINAGASCLEPSRQKLLNYILALQHKDGSWRNSFMARPDYAHSTAWALNTLLILGDPKNEWHRERVRRGVNFLLSQAQKDSTGKLFWSGQVFFAATFVARFPVVWRSTGYTTALAVKALTLADLRWN</sequence>
<reference evidence="2 3" key="1">
    <citation type="submission" date="2017-04" db="EMBL/GenBank/DDBJ databases">
        <title>Whole genome sequence of Bdellovibrio bacteriovorus strain SSB218315.</title>
        <authorList>
            <person name="Oyedara O."/>
            <person name="Rodriguez-Perez M.A."/>
        </authorList>
    </citation>
    <scope>NUCLEOTIDE SEQUENCE [LARGE SCALE GENOMIC DNA]</scope>
    <source>
        <strain evidence="2 3">SSB218315</strain>
    </source>
</reference>
<dbReference type="InterPro" id="IPR008930">
    <property type="entry name" value="Terpenoid_cyclase/PrenylTrfase"/>
</dbReference>
<feature type="chain" id="PRO_5013051736" description="Squalene cyclase C-terminal domain-containing protein" evidence="1">
    <location>
        <begin position="18"/>
        <end position="430"/>
    </location>
</feature>
<dbReference type="EMBL" id="CP020946">
    <property type="protein sequence ID" value="ASD64476.1"/>
    <property type="molecule type" value="Genomic_DNA"/>
</dbReference>
<evidence type="ECO:0000256" key="1">
    <source>
        <dbReference type="SAM" id="SignalP"/>
    </source>
</evidence>
<evidence type="ECO:0000313" key="3">
    <source>
        <dbReference type="Proteomes" id="UP000197003"/>
    </source>
</evidence>
<dbReference type="Gene3D" id="1.50.10.20">
    <property type="match status" value="1"/>
</dbReference>
<dbReference type="Proteomes" id="UP000197003">
    <property type="component" value="Chromosome"/>
</dbReference>
<dbReference type="AlphaFoldDB" id="A0A1Z3NAK3"/>
<evidence type="ECO:0008006" key="4">
    <source>
        <dbReference type="Google" id="ProtNLM"/>
    </source>
</evidence>
<dbReference type="SUPFAM" id="SSF48239">
    <property type="entry name" value="Terpenoid cyclases/Protein prenyltransferases"/>
    <property type="match status" value="1"/>
</dbReference>
<protein>
    <recommendedName>
        <fullName evidence="4">Squalene cyclase C-terminal domain-containing protein</fullName>
    </recommendedName>
</protein>
<name>A0A1Z3NAK3_BDEBC</name>
<dbReference type="RefSeq" id="WP_088565944.1">
    <property type="nucleotide sequence ID" value="NZ_CP020946.1"/>
</dbReference>
<keyword evidence="1" id="KW-0732">Signal</keyword>
<feature type="signal peptide" evidence="1">
    <location>
        <begin position="1"/>
        <end position="17"/>
    </location>
</feature>
<gene>
    <name evidence="2" type="ORF">B9G79_13310</name>
</gene>
<organism evidence="2 3">
    <name type="scientific">Bdellovibrio bacteriovorus</name>
    <dbReference type="NCBI Taxonomy" id="959"/>
    <lineage>
        <taxon>Bacteria</taxon>
        <taxon>Pseudomonadati</taxon>
        <taxon>Bdellovibrionota</taxon>
        <taxon>Bdellovibrionia</taxon>
        <taxon>Bdellovibrionales</taxon>
        <taxon>Pseudobdellovibrionaceae</taxon>
        <taxon>Bdellovibrio</taxon>
    </lineage>
</organism>
<evidence type="ECO:0000313" key="2">
    <source>
        <dbReference type="EMBL" id="ASD64476.1"/>
    </source>
</evidence>
<proteinExistence type="predicted"/>
<accession>A0A1Z3NAK3</accession>
<dbReference type="OrthoDB" id="9758578at2"/>